<dbReference type="InterPro" id="IPR012347">
    <property type="entry name" value="Ferritin-like"/>
</dbReference>
<feature type="binding site" evidence="8">
    <location>
        <position position="213"/>
    </location>
    <ligand>
        <name>Fe cation</name>
        <dbReference type="ChEBI" id="CHEBI:24875"/>
        <label>1</label>
    </ligand>
</feature>
<evidence type="ECO:0000256" key="10">
    <source>
        <dbReference type="SAM" id="SignalP"/>
    </source>
</evidence>
<dbReference type="PROSITE" id="PS50905">
    <property type="entry name" value="FERRITIN_LIKE"/>
    <property type="match status" value="1"/>
</dbReference>
<feature type="domain" description="Ferritin-like diiron" evidence="11">
    <location>
        <begin position="28"/>
        <end position="231"/>
    </location>
</feature>
<dbReference type="Gene3D" id="1.20.1260.10">
    <property type="match status" value="1"/>
</dbReference>
<dbReference type="GO" id="GO:0006826">
    <property type="term" value="P:iron ion transport"/>
    <property type="evidence" value="ECO:0007669"/>
    <property type="project" value="InterPro"/>
</dbReference>
<organism evidence="12 13">
    <name type="scientific">Biomphalaria glabrata</name>
    <name type="common">Bloodfluke planorb</name>
    <name type="synonym">Freshwater snail</name>
    <dbReference type="NCBI Taxonomy" id="6526"/>
    <lineage>
        <taxon>Eukaryota</taxon>
        <taxon>Metazoa</taxon>
        <taxon>Spiralia</taxon>
        <taxon>Lophotrochozoa</taxon>
        <taxon>Mollusca</taxon>
        <taxon>Gastropoda</taxon>
        <taxon>Heterobranchia</taxon>
        <taxon>Euthyneura</taxon>
        <taxon>Panpulmonata</taxon>
        <taxon>Hygrophila</taxon>
        <taxon>Lymnaeoidea</taxon>
        <taxon>Planorbidae</taxon>
        <taxon>Biomphalaria</taxon>
    </lineage>
</organism>
<evidence type="ECO:0000313" key="13">
    <source>
        <dbReference type="RefSeq" id="XP_013073968.2"/>
    </source>
</evidence>
<dbReference type="KEGG" id="bgt:106060581"/>
<dbReference type="GO" id="GO:0006879">
    <property type="term" value="P:intracellular iron ion homeostasis"/>
    <property type="evidence" value="ECO:0007669"/>
    <property type="project" value="UniProtKB-KW"/>
</dbReference>
<dbReference type="InterPro" id="IPR009040">
    <property type="entry name" value="Ferritin-like_diiron"/>
</dbReference>
<dbReference type="GO" id="GO:0008199">
    <property type="term" value="F:ferric iron binding"/>
    <property type="evidence" value="ECO:0007669"/>
    <property type="project" value="InterPro"/>
</dbReference>
<sequence length="249" mass="28346">MILYILVMFTLIGSSSQQDLGFVRHVSQNFHEKINSKLEQQILSFHNQELALRAYASYFGRADVNLLGFKKLLTGLRDRALDNALSVTTFINDRGGRVRFPVVQLKDACNEITKSLTSYDILHPSFAASGRTQPHICNFLTTSAVSKKRNPADDNDNSDDDTRDNWRAGLYALEDTLALEKSINNGLINLAKEATKFSDPQTRDHVENFIDKQVEVIQKLAEIITKLRRYQQDDEYILGEYLINNELES</sequence>
<comment type="function">
    <text evidence="9">Stores iron in a soluble, non-toxic, readily available form. Important for iron homeostasis. Iron is taken up in the ferrous form and deposited as ferric hydroxides after oxidation.</text>
</comment>
<feature type="binding site" evidence="8">
    <location>
        <position position="180"/>
    </location>
    <ligand>
        <name>Fe cation</name>
        <dbReference type="ChEBI" id="CHEBI:24875"/>
        <label>1</label>
    </ligand>
</feature>
<dbReference type="EC" id="1.16.3.1" evidence="9"/>
<dbReference type="InterPro" id="IPR008331">
    <property type="entry name" value="Ferritin_DPS_dom"/>
</dbReference>
<evidence type="ECO:0000256" key="5">
    <source>
        <dbReference type="ARBA" id="ARBA00023004"/>
    </source>
</evidence>
<keyword evidence="12" id="KW-1185">Reference proteome</keyword>
<protein>
    <recommendedName>
        <fullName evidence="9">Ferritin</fullName>
        <ecNumber evidence="9">1.16.3.1</ecNumber>
    </recommendedName>
</protein>
<evidence type="ECO:0000256" key="9">
    <source>
        <dbReference type="RuleBase" id="RU361145"/>
    </source>
</evidence>
<dbReference type="Pfam" id="PF00210">
    <property type="entry name" value="Ferritin"/>
    <property type="match status" value="1"/>
</dbReference>
<dbReference type="RefSeq" id="XP_013073968.2">
    <property type="nucleotide sequence ID" value="XM_013218514.2"/>
</dbReference>
<keyword evidence="10" id="KW-0732">Signal</keyword>
<evidence type="ECO:0000256" key="2">
    <source>
        <dbReference type="ARBA" id="ARBA00022434"/>
    </source>
</evidence>
<evidence type="ECO:0000256" key="4">
    <source>
        <dbReference type="ARBA" id="ARBA00023002"/>
    </source>
</evidence>
<evidence type="ECO:0000259" key="11">
    <source>
        <dbReference type="PROSITE" id="PS50905"/>
    </source>
</evidence>
<dbReference type="PANTHER" id="PTHR11431:SF75">
    <property type="entry name" value="FERRITIN"/>
    <property type="match status" value="1"/>
</dbReference>
<feature type="signal peptide" evidence="10">
    <location>
        <begin position="1"/>
        <end position="17"/>
    </location>
</feature>
<dbReference type="OrthoDB" id="186462at2759"/>
<dbReference type="AlphaFoldDB" id="A0A9U8E5H8"/>
<dbReference type="GO" id="GO:0005737">
    <property type="term" value="C:cytoplasm"/>
    <property type="evidence" value="ECO:0007669"/>
    <property type="project" value="TreeGrafter"/>
</dbReference>
<proteinExistence type="inferred from homology"/>
<evidence type="ECO:0000256" key="1">
    <source>
        <dbReference type="ARBA" id="ARBA00007513"/>
    </source>
</evidence>
<comment type="function">
    <text evidence="6">Stores iron in a soluble, non-toxic, readily available form. Important for iron homeostasis. Has ferroxidase activity. Iron is taken up in the ferrous form and deposited as ferric hydroxides after oxidation.</text>
</comment>
<reference evidence="13" key="1">
    <citation type="submission" date="2025-08" db="UniProtKB">
        <authorList>
            <consortium name="RefSeq"/>
        </authorList>
    </citation>
    <scope>IDENTIFICATION</scope>
</reference>
<keyword evidence="5 8" id="KW-0408">Iron</keyword>
<dbReference type="GeneID" id="106060581"/>
<dbReference type="PANTHER" id="PTHR11431">
    <property type="entry name" value="FERRITIN"/>
    <property type="match status" value="1"/>
</dbReference>
<evidence type="ECO:0000256" key="8">
    <source>
        <dbReference type="PIRSR" id="PIRSR601519-1"/>
    </source>
</evidence>
<keyword evidence="3 8" id="KW-0479">Metal-binding</keyword>
<evidence type="ECO:0000256" key="7">
    <source>
        <dbReference type="ARBA" id="ARBA00047990"/>
    </source>
</evidence>
<evidence type="ECO:0000313" key="12">
    <source>
        <dbReference type="Proteomes" id="UP001165740"/>
    </source>
</evidence>
<accession>A0A9U8E5H8</accession>
<dbReference type="GO" id="GO:0004322">
    <property type="term" value="F:ferroxidase activity"/>
    <property type="evidence" value="ECO:0007669"/>
    <property type="project" value="UniProtKB-EC"/>
</dbReference>
<dbReference type="InterPro" id="IPR009078">
    <property type="entry name" value="Ferritin-like_SF"/>
</dbReference>
<dbReference type="GO" id="GO:0008198">
    <property type="term" value="F:ferrous iron binding"/>
    <property type="evidence" value="ECO:0007669"/>
    <property type="project" value="TreeGrafter"/>
</dbReference>
<keyword evidence="2 9" id="KW-0409">Iron storage</keyword>
<feature type="chain" id="PRO_5040816563" description="Ferritin" evidence="10">
    <location>
        <begin position="18"/>
        <end position="249"/>
    </location>
</feature>
<dbReference type="OMA" id="HEPREKW"/>
<evidence type="ECO:0000256" key="6">
    <source>
        <dbReference type="ARBA" id="ARBA00025111"/>
    </source>
</evidence>
<gene>
    <name evidence="13" type="primary">LOC106060581</name>
</gene>
<name>A0A9U8E5H8_BIOGL</name>
<dbReference type="Proteomes" id="UP001165740">
    <property type="component" value="Chromosome 1"/>
</dbReference>
<comment type="similarity">
    <text evidence="1 9">Belongs to the ferritin family.</text>
</comment>
<keyword evidence="4 9" id="KW-0560">Oxidoreductase</keyword>
<dbReference type="SUPFAM" id="SSF47240">
    <property type="entry name" value="Ferritin-like"/>
    <property type="match status" value="1"/>
</dbReference>
<comment type="catalytic activity">
    <reaction evidence="7 9">
        <text>4 Fe(2+) + O2 + 4 H(+) = 4 Fe(3+) + 2 H2O</text>
        <dbReference type="Rhea" id="RHEA:11148"/>
        <dbReference type="ChEBI" id="CHEBI:15377"/>
        <dbReference type="ChEBI" id="CHEBI:15378"/>
        <dbReference type="ChEBI" id="CHEBI:15379"/>
        <dbReference type="ChEBI" id="CHEBI:29033"/>
        <dbReference type="ChEBI" id="CHEBI:29034"/>
        <dbReference type="EC" id="1.16.3.1"/>
    </reaction>
</comment>
<dbReference type="InterPro" id="IPR001519">
    <property type="entry name" value="Ferritin"/>
</dbReference>
<evidence type="ECO:0000256" key="3">
    <source>
        <dbReference type="ARBA" id="ARBA00022723"/>
    </source>
</evidence>